<keyword evidence="2" id="KW-1185">Reference proteome</keyword>
<dbReference type="AlphaFoldDB" id="A0A5P8E3T1"/>
<proteinExistence type="predicted"/>
<name>A0A5P8E3T1_9BACT</name>
<reference evidence="1 2" key="1">
    <citation type="submission" date="2018-11" db="EMBL/GenBank/DDBJ databases">
        <authorList>
            <person name="Na S.W."/>
            <person name="Baik M."/>
        </authorList>
    </citation>
    <scope>NUCLEOTIDE SEQUENCE [LARGE SCALE GENOMIC DNA]</scope>
    <source>
        <strain evidence="1 2">E39</strain>
    </source>
</reference>
<dbReference type="KEGG" id="alq:C7Y71_000780"/>
<evidence type="ECO:0000313" key="2">
    <source>
        <dbReference type="Proteomes" id="UP000249375"/>
    </source>
</evidence>
<dbReference type="EMBL" id="CP033459">
    <property type="protein sequence ID" value="QFQ11675.1"/>
    <property type="molecule type" value="Genomic_DNA"/>
</dbReference>
<sequence>MLLTYCKNGQSEDVVPLTWTSGSHHLIMKNKYTHEVYIDAAADTLQFNYVDECYHLCPFIKRLEEQDGSFEYTPCKKTVHKAQRKSADYIIETHEQHISRPTIKADLKDGTLTIFVPENASVAQRKTVLTLDDAKYGIGCPSLGYIVIYQAGKLK</sequence>
<organism evidence="1 2">
    <name type="scientific">Pseudoprevotella muciniphila</name>
    <dbReference type="NCBI Taxonomy" id="2133944"/>
    <lineage>
        <taxon>Bacteria</taxon>
        <taxon>Pseudomonadati</taxon>
        <taxon>Bacteroidota</taxon>
        <taxon>Bacteroidia</taxon>
        <taxon>Bacteroidales</taxon>
        <taxon>Prevotellaceae</taxon>
        <taxon>Pseudoprevotella</taxon>
    </lineage>
</organism>
<gene>
    <name evidence="1" type="ORF">C7Y71_000780</name>
</gene>
<protein>
    <submittedName>
        <fullName evidence="1">Uncharacterized protein</fullName>
    </submittedName>
</protein>
<evidence type="ECO:0000313" key="1">
    <source>
        <dbReference type="EMBL" id="QFQ11675.1"/>
    </source>
</evidence>
<dbReference type="Proteomes" id="UP000249375">
    <property type="component" value="Chromosome"/>
</dbReference>
<accession>A0A5P8E3T1</accession>